<dbReference type="SUPFAM" id="SSF46689">
    <property type="entry name" value="Homeodomain-like"/>
    <property type="match status" value="1"/>
</dbReference>
<dbReference type="STRING" id="145857.GA0070616_2237"/>
<dbReference type="Pfam" id="PF01527">
    <property type="entry name" value="HTH_Tnp_1"/>
    <property type="match status" value="1"/>
</dbReference>
<proteinExistence type="predicted"/>
<dbReference type="InterPro" id="IPR002514">
    <property type="entry name" value="Transposase_8"/>
</dbReference>
<feature type="coiled-coil region" evidence="1">
    <location>
        <begin position="61"/>
        <end position="88"/>
    </location>
</feature>
<evidence type="ECO:0000313" key="3">
    <source>
        <dbReference type="Proteomes" id="UP000199699"/>
    </source>
</evidence>
<organism evidence="2 3">
    <name type="scientific">Micromonospora nigra</name>
    <dbReference type="NCBI Taxonomy" id="145857"/>
    <lineage>
        <taxon>Bacteria</taxon>
        <taxon>Bacillati</taxon>
        <taxon>Actinomycetota</taxon>
        <taxon>Actinomycetes</taxon>
        <taxon>Micromonosporales</taxon>
        <taxon>Micromonosporaceae</taxon>
        <taxon>Micromonospora</taxon>
    </lineage>
</organism>
<keyword evidence="1" id="KW-0175">Coiled coil</keyword>
<dbReference type="Proteomes" id="UP000199699">
    <property type="component" value="Unassembled WGS sequence"/>
</dbReference>
<dbReference type="InterPro" id="IPR009057">
    <property type="entry name" value="Homeodomain-like_sf"/>
</dbReference>
<keyword evidence="3" id="KW-1185">Reference proteome</keyword>
<accession>A0A1C6RVH7</accession>
<gene>
    <name evidence="2" type="ORF">GA0070616_2237</name>
</gene>
<dbReference type="GO" id="GO:0006313">
    <property type="term" value="P:DNA transposition"/>
    <property type="evidence" value="ECO:0007669"/>
    <property type="project" value="InterPro"/>
</dbReference>
<dbReference type="GO" id="GO:0004803">
    <property type="term" value="F:transposase activity"/>
    <property type="evidence" value="ECO:0007669"/>
    <property type="project" value="InterPro"/>
</dbReference>
<dbReference type="RefSeq" id="WP_175440038.1">
    <property type="nucleotide sequence ID" value="NZ_FMHT01000003.1"/>
</dbReference>
<dbReference type="Gene3D" id="1.10.10.10">
    <property type="entry name" value="Winged helix-like DNA-binding domain superfamily/Winged helix DNA-binding domain"/>
    <property type="match status" value="1"/>
</dbReference>
<dbReference type="InterPro" id="IPR036388">
    <property type="entry name" value="WH-like_DNA-bd_sf"/>
</dbReference>
<dbReference type="AlphaFoldDB" id="A0A1C6RVH7"/>
<protein>
    <submittedName>
        <fullName evidence="2">Transposase</fullName>
    </submittedName>
</protein>
<evidence type="ECO:0000313" key="2">
    <source>
        <dbReference type="EMBL" id="SCL21217.1"/>
    </source>
</evidence>
<evidence type="ECO:0000256" key="1">
    <source>
        <dbReference type="SAM" id="Coils"/>
    </source>
</evidence>
<reference evidence="2 3" key="1">
    <citation type="submission" date="2016-06" db="EMBL/GenBank/DDBJ databases">
        <authorList>
            <person name="Kjaerup R.B."/>
            <person name="Dalgaard T.S."/>
            <person name="Juul-Madsen H.R."/>
        </authorList>
    </citation>
    <scope>NUCLEOTIDE SEQUENCE [LARGE SCALE GENOMIC DNA]</scope>
    <source>
        <strain evidence="2 3">DSM 43818</strain>
    </source>
</reference>
<dbReference type="GO" id="GO:0003677">
    <property type="term" value="F:DNA binding"/>
    <property type="evidence" value="ECO:0007669"/>
    <property type="project" value="InterPro"/>
</dbReference>
<dbReference type="EMBL" id="FMHT01000003">
    <property type="protein sequence ID" value="SCL21217.1"/>
    <property type="molecule type" value="Genomic_DNA"/>
</dbReference>
<name>A0A1C6RVH7_9ACTN</name>
<sequence length="103" mass="12058">MAAPKKYPDELRQRAVRLYLDSDPKPVIRRLAEQLGVHHEALRNWIRQAEADAGERHDRPTSEMAEENRRLRREVAELRRANEILKAASAYFAAELDPTRRRS</sequence>